<evidence type="ECO:0000313" key="4">
    <source>
        <dbReference type="EMBL" id="MTD13319.1"/>
    </source>
</evidence>
<dbReference type="GO" id="GO:0016705">
    <property type="term" value="F:oxidoreductase activity, acting on paired donors, with incorporation or reduction of molecular oxygen"/>
    <property type="evidence" value="ECO:0007669"/>
    <property type="project" value="InterPro"/>
</dbReference>
<dbReference type="InterPro" id="IPR036661">
    <property type="entry name" value="Luciferase-like_sf"/>
</dbReference>
<keyword evidence="1" id="KW-0560">Oxidoreductase</keyword>
<keyword evidence="5" id="KW-1185">Reference proteome</keyword>
<dbReference type="AlphaFoldDB" id="A0A7K1FIP5"/>
<dbReference type="Pfam" id="PF00296">
    <property type="entry name" value="Bac_luciferase"/>
    <property type="match status" value="1"/>
</dbReference>
<dbReference type="Proteomes" id="UP000460221">
    <property type="component" value="Unassembled WGS sequence"/>
</dbReference>
<evidence type="ECO:0000259" key="3">
    <source>
        <dbReference type="Pfam" id="PF00296"/>
    </source>
</evidence>
<evidence type="ECO:0000256" key="1">
    <source>
        <dbReference type="ARBA" id="ARBA00023002"/>
    </source>
</evidence>
<feature type="domain" description="Luciferase-like" evidence="3">
    <location>
        <begin position="1"/>
        <end position="302"/>
    </location>
</feature>
<dbReference type="Gene3D" id="3.20.20.30">
    <property type="entry name" value="Luciferase-like domain"/>
    <property type="match status" value="1"/>
</dbReference>
<reference evidence="4 5" key="1">
    <citation type="submission" date="2019-11" db="EMBL/GenBank/DDBJ databases">
        <authorList>
            <person name="Jiang L.-Q."/>
        </authorList>
    </citation>
    <scope>NUCLEOTIDE SEQUENCE [LARGE SCALE GENOMIC DNA]</scope>
    <source>
        <strain evidence="4 5">YIM 132087</strain>
    </source>
</reference>
<dbReference type="RefSeq" id="WP_322097524.1">
    <property type="nucleotide sequence ID" value="NZ_WLYK01000001.1"/>
</dbReference>
<comment type="caution">
    <text evidence="4">The sequence shown here is derived from an EMBL/GenBank/DDBJ whole genome shotgun (WGS) entry which is preliminary data.</text>
</comment>
<dbReference type="SUPFAM" id="SSF51679">
    <property type="entry name" value="Bacterial luciferase-like"/>
    <property type="match status" value="1"/>
</dbReference>
<evidence type="ECO:0000313" key="5">
    <source>
        <dbReference type="Proteomes" id="UP000460221"/>
    </source>
</evidence>
<gene>
    <name evidence="4" type="ORF">GIS00_05065</name>
</gene>
<dbReference type="PANTHER" id="PTHR30137:SF8">
    <property type="entry name" value="BLR5498 PROTEIN"/>
    <property type="match status" value="1"/>
</dbReference>
<protein>
    <submittedName>
        <fullName evidence="4">LLM class flavin-dependent oxidoreductase</fullName>
    </submittedName>
</protein>
<dbReference type="EMBL" id="WLYK01000001">
    <property type="protein sequence ID" value="MTD13319.1"/>
    <property type="molecule type" value="Genomic_DNA"/>
</dbReference>
<dbReference type="InterPro" id="IPR050766">
    <property type="entry name" value="Bact_Lucif_Oxidored"/>
</dbReference>
<dbReference type="GO" id="GO:0004497">
    <property type="term" value="F:monooxygenase activity"/>
    <property type="evidence" value="ECO:0007669"/>
    <property type="project" value="UniProtKB-KW"/>
</dbReference>
<dbReference type="PANTHER" id="PTHR30137">
    <property type="entry name" value="LUCIFERASE-LIKE MONOOXYGENASE"/>
    <property type="match status" value="1"/>
</dbReference>
<sequence length="359" mass="39058">MDLGILSLSDLQVDPVTGRRQDPGRRVQDIVSYGILADRLGLDVVALGEHHTLDFAVSSPAVTLAAIAQGTRRIRLSSGVSVISALDPVRLHEDFAGLDLLSGGRAEIIAGRSAFVEPFDLFDVDLQHYDEIFAEKLDLLLQLRRSERVTWSGAYRPALRDAQIAPRPAQDELPVWVGVGGSPQSAMRAGRLGLPMMLGLIGGDVRGARAITDLYRRTAAKAGAPAAGTRLGVTSHLYIAETSQQAIDTFFPYYRQYSRPRGRDRSWAIDRDGFDTLAGPHGAMAVGSPAQVIDKLLLAHDTLDLDRFLGQVDLGGLPSSLVRRSIELFATEVAPAVRSALATRTTYRARERETFRLLP</sequence>
<accession>A0A7K1FIP5</accession>
<dbReference type="InterPro" id="IPR011251">
    <property type="entry name" value="Luciferase-like_dom"/>
</dbReference>
<dbReference type="GO" id="GO:0005829">
    <property type="term" value="C:cytosol"/>
    <property type="evidence" value="ECO:0007669"/>
    <property type="project" value="TreeGrafter"/>
</dbReference>
<evidence type="ECO:0000256" key="2">
    <source>
        <dbReference type="ARBA" id="ARBA00023033"/>
    </source>
</evidence>
<name>A0A7K1FIP5_9ACTN</name>
<organism evidence="4 5">
    <name type="scientific">Nakamurella alba</name>
    <dbReference type="NCBI Taxonomy" id="2665158"/>
    <lineage>
        <taxon>Bacteria</taxon>
        <taxon>Bacillati</taxon>
        <taxon>Actinomycetota</taxon>
        <taxon>Actinomycetes</taxon>
        <taxon>Nakamurellales</taxon>
        <taxon>Nakamurellaceae</taxon>
        <taxon>Nakamurella</taxon>
    </lineage>
</organism>
<keyword evidence="2" id="KW-0503">Monooxygenase</keyword>
<proteinExistence type="predicted"/>